<gene>
    <name evidence="1" type="ORF">BBK82_08110</name>
</gene>
<dbReference type="Proteomes" id="UP000093053">
    <property type="component" value="Chromosome"/>
</dbReference>
<evidence type="ECO:0000313" key="1">
    <source>
        <dbReference type="EMBL" id="ANZ36038.1"/>
    </source>
</evidence>
<dbReference type="RefSeq" id="WP_065914445.1">
    <property type="nucleotide sequence ID" value="NZ_CP016793.1"/>
</dbReference>
<organism evidence="1 2">
    <name type="scientific">Lentzea guizhouensis</name>
    <dbReference type="NCBI Taxonomy" id="1586287"/>
    <lineage>
        <taxon>Bacteria</taxon>
        <taxon>Bacillati</taxon>
        <taxon>Actinomycetota</taxon>
        <taxon>Actinomycetes</taxon>
        <taxon>Pseudonocardiales</taxon>
        <taxon>Pseudonocardiaceae</taxon>
        <taxon>Lentzea</taxon>
    </lineage>
</organism>
<accession>A0A1B2HEA1</accession>
<protein>
    <submittedName>
        <fullName evidence="1">Uncharacterized protein</fullName>
    </submittedName>
</protein>
<dbReference type="AlphaFoldDB" id="A0A1B2HEA1"/>
<proteinExistence type="predicted"/>
<sequence>MGREQGDGEPSELGIEVLPVAMASLRAELAEARDLARELAGLTSEQADSSWCDQLEDEYDDLGAGHAVMARQLARWRLSHSDAAGLDELVALVAEVEPVRQALLRQLSRLRCARGLSGTRVLPGRQSAALIRDEPQWTFSDRPGHGPRALQVWCEDDTHLVAVVAAESPEGGVHTTDVSDAVAARLRAEYLGCEIELFVWTPGSQLDGGDFFEREKSLGAEQLFTHDLIDRLGAARYYRCLCQI</sequence>
<name>A0A1B2HEA1_9PSEU</name>
<dbReference type="KEGG" id="led:BBK82_08110"/>
<dbReference type="EMBL" id="CP016793">
    <property type="protein sequence ID" value="ANZ36038.1"/>
    <property type="molecule type" value="Genomic_DNA"/>
</dbReference>
<reference evidence="1 2" key="1">
    <citation type="submission" date="2016-07" db="EMBL/GenBank/DDBJ databases">
        <title>Complete genome sequence of the Lentzea guizhouensis DHS C013.</title>
        <authorList>
            <person name="Cao C."/>
        </authorList>
    </citation>
    <scope>NUCLEOTIDE SEQUENCE [LARGE SCALE GENOMIC DNA]</scope>
    <source>
        <strain evidence="1 2">DHS C013</strain>
    </source>
</reference>
<evidence type="ECO:0000313" key="2">
    <source>
        <dbReference type="Proteomes" id="UP000093053"/>
    </source>
</evidence>
<keyword evidence="2" id="KW-1185">Reference proteome</keyword>
<dbReference type="OrthoDB" id="3702651at2"/>